<reference evidence="2 3" key="1">
    <citation type="submission" date="2015-09" db="EMBL/GenBank/DDBJ databases">
        <title>Genome sequencing project for genomic taxonomy and phylogenomics of Bacillus-like bacteria.</title>
        <authorList>
            <person name="Liu B."/>
            <person name="Wang J."/>
            <person name="Zhu Y."/>
            <person name="Liu G."/>
            <person name="Chen Q."/>
            <person name="Chen Z."/>
            <person name="Lan J."/>
            <person name="Che J."/>
            <person name="Ge C."/>
            <person name="Shi H."/>
            <person name="Pan Z."/>
            <person name="Liu X."/>
        </authorList>
    </citation>
    <scope>NUCLEOTIDE SEQUENCE [LARGE SCALE GENOMIC DNA]</scope>
    <source>
        <strain evidence="2 3">FJAT-18043</strain>
    </source>
</reference>
<feature type="transmembrane region" description="Helical" evidence="1">
    <location>
        <begin position="51"/>
        <end position="74"/>
    </location>
</feature>
<keyword evidence="3" id="KW-1185">Reference proteome</keyword>
<keyword evidence="1" id="KW-0472">Membrane</keyword>
<accession>A0A0Q3TEW4</accession>
<proteinExistence type="predicted"/>
<dbReference type="EMBL" id="LJIX01000006">
    <property type="protein sequence ID" value="KQL21661.1"/>
    <property type="molecule type" value="Genomic_DNA"/>
</dbReference>
<protein>
    <submittedName>
        <fullName evidence="2">Uncharacterized protein</fullName>
    </submittedName>
</protein>
<dbReference type="AlphaFoldDB" id="A0A0Q3TEW4"/>
<keyword evidence="1" id="KW-0812">Transmembrane</keyword>
<keyword evidence="1" id="KW-1133">Transmembrane helix</keyword>
<comment type="caution">
    <text evidence="2">The sequence shown here is derived from an EMBL/GenBank/DDBJ whole genome shotgun (WGS) entry which is preliminary data.</text>
</comment>
<organism evidence="2 3">
    <name type="scientific">Cytobacillus solani</name>
    <dbReference type="NCBI Taxonomy" id="1637975"/>
    <lineage>
        <taxon>Bacteria</taxon>
        <taxon>Bacillati</taxon>
        <taxon>Bacillota</taxon>
        <taxon>Bacilli</taxon>
        <taxon>Bacillales</taxon>
        <taxon>Bacillaceae</taxon>
        <taxon>Cytobacillus</taxon>
    </lineage>
</organism>
<evidence type="ECO:0000313" key="2">
    <source>
        <dbReference type="EMBL" id="KQL21661.1"/>
    </source>
</evidence>
<evidence type="ECO:0000256" key="1">
    <source>
        <dbReference type="SAM" id="Phobius"/>
    </source>
</evidence>
<gene>
    <name evidence="2" type="ORF">AN957_25960</name>
</gene>
<evidence type="ECO:0000313" key="3">
    <source>
        <dbReference type="Proteomes" id="UP000050996"/>
    </source>
</evidence>
<feature type="transmembrane region" description="Helical" evidence="1">
    <location>
        <begin position="7"/>
        <end position="39"/>
    </location>
</feature>
<dbReference type="PATRIC" id="fig|1637975.4.peg.5244"/>
<dbReference type="RefSeq" id="WP_053478388.1">
    <property type="nucleotide sequence ID" value="NZ_CP041305.1"/>
</dbReference>
<name>A0A0Q3TEW4_9BACI</name>
<dbReference type="STRING" id="1637975.AN957_25960"/>
<sequence length="102" mass="11350">MNIKKTILSFLLSLTIPVLSVLYLGMMLSALISIIAGILRTIGFEQIKMSIWHGIDLPIALSIPVSLVVSLLLFKGSLYVKRSITFCFHNLFSPAQPPMKFK</sequence>
<dbReference type="Proteomes" id="UP000050996">
    <property type="component" value="Unassembled WGS sequence"/>
</dbReference>